<protein>
    <submittedName>
        <fullName evidence="1">Uncharacterized protein</fullName>
    </submittedName>
</protein>
<dbReference type="Proteomes" id="UP001200470">
    <property type="component" value="Unassembled WGS sequence"/>
</dbReference>
<dbReference type="EMBL" id="JADYTN010000014">
    <property type="protein sequence ID" value="MCF2563918.1"/>
    <property type="molecule type" value="Genomic_DNA"/>
</dbReference>
<name>A0ABS9CFR8_9BACT</name>
<gene>
    <name evidence="1" type="ORF">I6E12_07310</name>
</gene>
<proteinExistence type="predicted"/>
<comment type="caution">
    <text evidence="1">The sequence shown here is derived from an EMBL/GenBank/DDBJ whole genome shotgun (WGS) entry which is preliminary data.</text>
</comment>
<sequence length="219" mass="25885">MEEKRNLLEFISYHDKKHLVKLEQRILQHYEDANHYDRYSFLLKARKDFIDGIVLEHQDVFLTDIIAFNEALRLALQKMYDHAHQVWDKMKNDSLFGSSKELIARCFLPSRYPALHPVHRKNSEALYGALQDAGWNKFYEDGVSFMPLRLAEGMEAETFDAYIGMDCPPPNWNEGLDQELTKDLHLIHQFNHLFEYTNFALTDFIYCRDFESQTEITLG</sequence>
<accession>A0ABS9CFR8</accession>
<keyword evidence="2" id="KW-1185">Reference proteome</keyword>
<evidence type="ECO:0000313" key="2">
    <source>
        <dbReference type="Proteomes" id="UP001200470"/>
    </source>
</evidence>
<evidence type="ECO:0000313" key="1">
    <source>
        <dbReference type="EMBL" id="MCF2563918.1"/>
    </source>
</evidence>
<organism evidence="1 2">
    <name type="scientific">Xylanibacter brevis</name>
    <dbReference type="NCBI Taxonomy" id="83231"/>
    <lineage>
        <taxon>Bacteria</taxon>
        <taxon>Pseudomonadati</taxon>
        <taxon>Bacteroidota</taxon>
        <taxon>Bacteroidia</taxon>
        <taxon>Bacteroidales</taxon>
        <taxon>Prevotellaceae</taxon>
        <taxon>Xylanibacter</taxon>
    </lineage>
</organism>
<reference evidence="1 2" key="1">
    <citation type="submission" date="2020-12" db="EMBL/GenBank/DDBJ databases">
        <title>Whole genome sequences of gut porcine anaerobes.</title>
        <authorList>
            <person name="Kubasova T."/>
            <person name="Jahodarova E."/>
            <person name="Rychlik I."/>
        </authorList>
    </citation>
    <scope>NUCLEOTIDE SEQUENCE [LARGE SCALE GENOMIC DNA]</scope>
    <source>
        <strain evidence="1 2">An925</strain>
    </source>
</reference>
<dbReference type="RefSeq" id="WP_301638119.1">
    <property type="nucleotide sequence ID" value="NZ_JADYTN010000014.1"/>
</dbReference>